<keyword evidence="3" id="KW-1185">Reference proteome</keyword>
<gene>
    <name evidence="2" type="ORF">JKP34_12600</name>
</gene>
<dbReference type="Proteomes" id="UP000642920">
    <property type="component" value="Unassembled WGS sequence"/>
</dbReference>
<keyword evidence="1" id="KW-0732">Signal</keyword>
<evidence type="ECO:0000313" key="3">
    <source>
        <dbReference type="Proteomes" id="UP000642920"/>
    </source>
</evidence>
<organism evidence="2 3">
    <name type="scientific">Marivirga atlantica</name>
    <dbReference type="NCBI Taxonomy" id="1548457"/>
    <lineage>
        <taxon>Bacteria</taxon>
        <taxon>Pseudomonadati</taxon>
        <taxon>Bacteroidota</taxon>
        <taxon>Cytophagia</taxon>
        <taxon>Cytophagales</taxon>
        <taxon>Marivirgaceae</taxon>
        <taxon>Marivirga</taxon>
    </lineage>
</organism>
<proteinExistence type="predicted"/>
<protein>
    <recommendedName>
        <fullName evidence="4">TonB C-terminal domain-containing protein</fullName>
    </recommendedName>
</protein>
<sequence>MLRLFLILITCLSSSILLAQNTAPYSLRTKEKVGYIKPDTARDNPNFTVCDENYIQEYYQVNPQYKEGVISIKNYFKPKLEALNELAESDGIIVIRFVINCQGLTGRFRSKYFDENYIKKDQNTALQNALVDSISAMGYWLPGKFNDQFYDAYQHIKFRIKDKKIIDVFL</sequence>
<comment type="caution">
    <text evidence="2">The sequence shown here is derived from an EMBL/GenBank/DDBJ whole genome shotgun (WGS) entry which is preliminary data.</text>
</comment>
<evidence type="ECO:0008006" key="4">
    <source>
        <dbReference type="Google" id="ProtNLM"/>
    </source>
</evidence>
<accession>A0A937DHN1</accession>
<evidence type="ECO:0000256" key="1">
    <source>
        <dbReference type="SAM" id="SignalP"/>
    </source>
</evidence>
<reference evidence="2" key="1">
    <citation type="submission" date="2021-01" db="EMBL/GenBank/DDBJ databases">
        <title>Marivirga sp. nov., isolated from intertidal surface sediments.</title>
        <authorList>
            <person name="Zhang M."/>
        </authorList>
    </citation>
    <scope>NUCLEOTIDE SEQUENCE</scope>
    <source>
        <strain evidence="2">SM1354</strain>
    </source>
</reference>
<dbReference type="AlphaFoldDB" id="A0A937DHN1"/>
<evidence type="ECO:0000313" key="2">
    <source>
        <dbReference type="EMBL" id="MBL0766098.1"/>
    </source>
</evidence>
<name>A0A937DHN1_9BACT</name>
<feature type="signal peptide" evidence="1">
    <location>
        <begin position="1"/>
        <end position="19"/>
    </location>
</feature>
<feature type="chain" id="PRO_5037067165" description="TonB C-terminal domain-containing protein" evidence="1">
    <location>
        <begin position="20"/>
        <end position="170"/>
    </location>
</feature>
<dbReference type="RefSeq" id="WP_201921962.1">
    <property type="nucleotide sequence ID" value="NZ_JAERQG010000003.1"/>
</dbReference>
<dbReference type="EMBL" id="JAERQG010000003">
    <property type="protein sequence ID" value="MBL0766098.1"/>
    <property type="molecule type" value="Genomic_DNA"/>
</dbReference>